<comment type="caution">
    <text evidence="2">The sequence shown here is derived from an EMBL/GenBank/DDBJ whole genome shotgun (WGS) entry which is preliminary data.</text>
</comment>
<gene>
    <name evidence="2" type="ORF">NC797_14470</name>
</gene>
<protein>
    <submittedName>
        <fullName evidence="2">Uncharacterized protein</fullName>
    </submittedName>
</protein>
<dbReference type="EMBL" id="JAMQKB010000019">
    <property type="protein sequence ID" value="MDC3425709.1"/>
    <property type="molecule type" value="Genomic_DNA"/>
</dbReference>
<feature type="transmembrane region" description="Helical" evidence="1">
    <location>
        <begin position="78"/>
        <end position="96"/>
    </location>
</feature>
<dbReference type="AlphaFoldDB" id="A0A9X4AND4"/>
<feature type="transmembrane region" description="Helical" evidence="1">
    <location>
        <begin position="137"/>
        <end position="158"/>
    </location>
</feature>
<sequence length="165" mass="19817">MVVVYEREFDWNEWFVIIGVVLLSLFVWVAPKIFSLLESIAFYLYGVFFGMFFDHTISVRPWDFYDVNDSSAYQLIDFLSYVMYGPYSYFFLYFYVKFRIKGFLNIPYVLAWTCISLLTGWIGVQIGLFHFEKGYNHYWSLPIYLFVQILQIAFYHIIKNSKDST</sequence>
<evidence type="ECO:0000313" key="2">
    <source>
        <dbReference type="EMBL" id="MDC3425709.1"/>
    </source>
</evidence>
<feature type="transmembrane region" description="Helical" evidence="1">
    <location>
        <begin position="14"/>
        <end position="33"/>
    </location>
</feature>
<keyword evidence="1" id="KW-1133">Transmembrane helix</keyword>
<name>A0A9X4AND4_9BACI</name>
<dbReference type="RefSeq" id="WP_272437525.1">
    <property type="nucleotide sequence ID" value="NZ_JAMQKB010000019.1"/>
</dbReference>
<proteinExistence type="predicted"/>
<keyword evidence="3" id="KW-1185">Reference proteome</keyword>
<feature type="transmembrane region" description="Helical" evidence="1">
    <location>
        <begin position="108"/>
        <end position="131"/>
    </location>
</feature>
<keyword evidence="1" id="KW-0812">Transmembrane</keyword>
<evidence type="ECO:0000256" key="1">
    <source>
        <dbReference type="SAM" id="Phobius"/>
    </source>
</evidence>
<reference evidence="2" key="1">
    <citation type="submission" date="2022-06" db="EMBL/GenBank/DDBJ databases">
        <title>Aquibacillus sp. a new bacterium isolated from soil saline samples.</title>
        <authorList>
            <person name="Galisteo C."/>
            <person name="De La Haba R."/>
            <person name="Sanchez-Porro C."/>
            <person name="Ventosa A."/>
        </authorList>
    </citation>
    <scope>NUCLEOTIDE SEQUENCE</scope>
    <source>
        <strain evidence="2">3ASR75-11</strain>
    </source>
</reference>
<organism evidence="2 3">
    <name type="scientific">Terrihalobacillus insolitus</name>
    <dbReference type="NCBI Taxonomy" id="2950438"/>
    <lineage>
        <taxon>Bacteria</taxon>
        <taxon>Bacillati</taxon>
        <taxon>Bacillota</taxon>
        <taxon>Bacilli</taxon>
        <taxon>Bacillales</taxon>
        <taxon>Bacillaceae</taxon>
        <taxon>Terrihalobacillus</taxon>
    </lineage>
</organism>
<keyword evidence="1" id="KW-0472">Membrane</keyword>
<feature type="transmembrane region" description="Helical" evidence="1">
    <location>
        <begin position="40"/>
        <end position="58"/>
    </location>
</feature>
<dbReference type="Proteomes" id="UP001145050">
    <property type="component" value="Unassembled WGS sequence"/>
</dbReference>
<accession>A0A9X4AND4</accession>
<evidence type="ECO:0000313" key="3">
    <source>
        <dbReference type="Proteomes" id="UP001145050"/>
    </source>
</evidence>